<protein>
    <submittedName>
        <fullName evidence="1">Uncharacterized protein</fullName>
    </submittedName>
</protein>
<dbReference type="Proteomes" id="UP001175226">
    <property type="component" value="Unassembled WGS sequence"/>
</dbReference>
<gene>
    <name evidence="1" type="ORF">EV421DRAFT_2017217</name>
</gene>
<organism evidence="1 2">
    <name type="scientific">Armillaria borealis</name>
    <dbReference type="NCBI Taxonomy" id="47425"/>
    <lineage>
        <taxon>Eukaryota</taxon>
        <taxon>Fungi</taxon>
        <taxon>Dikarya</taxon>
        <taxon>Basidiomycota</taxon>
        <taxon>Agaricomycotina</taxon>
        <taxon>Agaricomycetes</taxon>
        <taxon>Agaricomycetidae</taxon>
        <taxon>Agaricales</taxon>
        <taxon>Marasmiineae</taxon>
        <taxon>Physalacriaceae</taxon>
        <taxon>Armillaria</taxon>
    </lineage>
</organism>
<proteinExistence type="predicted"/>
<name>A0AA39MVQ8_9AGAR</name>
<feature type="non-terminal residue" evidence="1">
    <location>
        <position position="156"/>
    </location>
</feature>
<dbReference type="AlphaFoldDB" id="A0AA39MVQ8"/>
<evidence type="ECO:0000313" key="1">
    <source>
        <dbReference type="EMBL" id="KAK0447575.1"/>
    </source>
</evidence>
<dbReference type="EMBL" id="JAUEPT010000011">
    <property type="protein sequence ID" value="KAK0447575.1"/>
    <property type="molecule type" value="Genomic_DNA"/>
</dbReference>
<keyword evidence="2" id="KW-1185">Reference proteome</keyword>
<reference evidence="1" key="1">
    <citation type="submission" date="2023-06" db="EMBL/GenBank/DDBJ databases">
        <authorList>
            <consortium name="Lawrence Berkeley National Laboratory"/>
            <person name="Ahrendt S."/>
            <person name="Sahu N."/>
            <person name="Indic B."/>
            <person name="Wong-Bajracharya J."/>
            <person name="Merenyi Z."/>
            <person name="Ke H.-M."/>
            <person name="Monk M."/>
            <person name="Kocsube S."/>
            <person name="Drula E."/>
            <person name="Lipzen A."/>
            <person name="Balint B."/>
            <person name="Henrissat B."/>
            <person name="Andreopoulos B."/>
            <person name="Martin F.M."/>
            <person name="Harder C.B."/>
            <person name="Rigling D."/>
            <person name="Ford K.L."/>
            <person name="Foster G.D."/>
            <person name="Pangilinan J."/>
            <person name="Papanicolaou A."/>
            <person name="Barry K."/>
            <person name="LaButti K."/>
            <person name="Viragh M."/>
            <person name="Koriabine M."/>
            <person name="Yan M."/>
            <person name="Riley R."/>
            <person name="Champramary S."/>
            <person name="Plett K.L."/>
            <person name="Tsai I.J."/>
            <person name="Slot J."/>
            <person name="Sipos G."/>
            <person name="Plett J."/>
            <person name="Nagy L.G."/>
            <person name="Grigoriev I.V."/>
        </authorList>
    </citation>
    <scope>NUCLEOTIDE SEQUENCE</scope>
    <source>
        <strain evidence="1">FPL87.14</strain>
    </source>
</reference>
<sequence>MAQVRRTCLLSRLELSVPLETALWTTDIFIEQARRREEKRNLCGCVHAPSLKTCVEMLKENSYRVMDLDISRAMEVPCNFDSSPPKILWSDQGLYRHTIWKDRSTFNVSTVKLPGISRVLFSFLFIFLELIGPRSSCQIAVIDSTSARVSSSLLGV</sequence>
<accession>A0AA39MVQ8</accession>
<comment type="caution">
    <text evidence="1">The sequence shown here is derived from an EMBL/GenBank/DDBJ whole genome shotgun (WGS) entry which is preliminary data.</text>
</comment>
<evidence type="ECO:0000313" key="2">
    <source>
        <dbReference type="Proteomes" id="UP001175226"/>
    </source>
</evidence>